<keyword evidence="5 9" id="KW-0904">Protein phosphatase</keyword>
<accession>T0QKZ0</accession>
<evidence type="ECO:0000256" key="3">
    <source>
        <dbReference type="ARBA" id="ARBA00022664"/>
    </source>
</evidence>
<evidence type="ECO:0000256" key="4">
    <source>
        <dbReference type="ARBA" id="ARBA00022801"/>
    </source>
</evidence>
<dbReference type="GO" id="GO:0004722">
    <property type="term" value="F:protein serine/threonine phosphatase activity"/>
    <property type="evidence" value="ECO:0007669"/>
    <property type="project" value="UniProtKB-UniRule"/>
</dbReference>
<dbReference type="EMBL" id="JH767151">
    <property type="protein sequence ID" value="EQC35381.1"/>
    <property type="molecule type" value="Genomic_DNA"/>
</dbReference>
<dbReference type="Gene3D" id="3.40.50.2300">
    <property type="match status" value="2"/>
</dbReference>
<evidence type="ECO:0000256" key="5">
    <source>
        <dbReference type="ARBA" id="ARBA00022912"/>
    </source>
</evidence>
<dbReference type="OrthoDB" id="57957at2759"/>
<dbReference type="InParanoid" id="T0QKZ0"/>
<dbReference type="AlphaFoldDB" id="T0QKZ0"/>
<name>T0QKZ0_SAPDV</name>
<keyword evidence="6 9" id="KW-0539">Nucleus</keyword>
<comment type="similarity">
    <text evidence="2 9">Belongs to the SSU72 phosphatase family.</text>
</comment>
<dbReference type="GO" id="GO:0006397">
    <property type="term" value="P:mRNA processing"/>
    <property type="evidence" value="ECO:0007669"/>
    <property type="project" value="UniProtKB-KW"/>
</dbReference>
<feature type="region of interest" description="Disordered" evidence="10">
    <location>
        <begin position="1"/>
        <end position="30"/>
    </location>
</feature>
<keyword evidence="3 9" id="KW-0507">mRNA processing</keyword>
<protein>
    <recommendedName>
        <fullName evidence="9">RNA polymerase II subunit A C-terminal domain phosphatase SSU72</fullName>
        <shortName evidence="9">CTD phosphatase SSU72</shortName>
        <ecNumber evidence="9">3.1.3.16</ecNumber>
    </recommendedName>
</protein>
<dbReference type="eggNOG" id="KOG2424">
    <property type="taxonomic scope" value="Eukaryota"/>
</dbReference>
<dbReference type="Proteomes" id="UP000030762">
    <property type="component" value="Unassembled WGS sequence"/>
</dbReference>
<comment type="subcellular location">
    <subcellularLocation>
        <location evidence="1 9">Nucleus</location>
    </subcellularLocation>
</comment>
<dbReference type="InterPro" id="IPR006811">
    <property type="entry name" value="RNA_pol_II_suA"/>
</dbReference>
<evidence type="ECO:0000256" key="9">
    <source>
        <dbReference type="RuleBase" id="RU369031"/>
    </source>
</evidence>
<proteinExistence type="inferred from homology"/>
<evidence type="ECO:0000313" key="12">
    <source>
        <dbReference type="Proteomes" id="UP000030762"/>
    </source>
</evidence>
<organism evidence="11 12">
    <name type="scientific">Saprolegnia diclina (strain VS20)</name>
    <dbReference type="NCBI Taxonomy" id="1156394"/>
    <lineage>
        <taxon>Eukaryota</taxon>
        <taxon>Sar</taxon>
        <taxon>Stramenopiles</taxon>
        <taxon>Oomycota</taxon>
        <taxon>Saprolegniomycetes</taxon>
        <taxon>Saprolegniales</taxon>
        <taxon>Saprolegniaceae</taxon>
        <taxon>Saprolegnia</taxon>
    </lineage>
</organism>
<comment type="catalytic activity">
    <reaction evidence="8 9">
        <text>O-phospho-L-threonyl-[protein] + H2O = L-threonyl-[protein] + phosphate</text>
        <dbReference type="Rhea" id="RHEA:47004"/>
        <dbReference type="Rhea" id="RHEA-COMP:11060"/>
        <dbReference type="Rhea" id="RHEA-COMP:11605"/>
        <dbReference type="ChEBI" id="CHEBI:15377"/>
        <dbReference type="ChEBI" id="CHEBI:30013"/>
        <dbReference type="ChEBI" id="CHEBI:43474"/>
        <dbReference type="ChEBI" id="CHEBI:61977"/>
        <dbReference type="EC" id="3.1.3.16"/>
    </reaction>
</comment>
<sequence length="228" mass="25895">MKKCWREDPWSAVSGGVPDNESKRRQATQAGSMTTPMFAMICANNVNRSTEAHDHLHAAGLRVCSFGAGNKVRFPGRSRYEPHIYEFFTPYEVMYRELKAENEALFRHNGVLAMLERDILTKKAPQKWQDNSTTDLAQLDVVVCFEDRIFDIVLEDLQLRKPNAFHAIHVICLDIKDTPQDAVIGGALALKLCQKINVLSDLEKDVPRAIDEFEAECHTKLLYALVYV</sequence>
<evidence type="ECO:0000256" key="8">
    <source>
        <dbReference type="ARBA" id="ARBA00048336"/>
    </source>
</evidence>
<keyword evidence="4 9" id="KW-0378">Hydrolase</keyword>
<comment type="catalytic activity">
    <reaction evidence="7 9">
        <text>O-phospho-L-seryl-[protein] + H2O = L-seryl-[protein] + phosphate</text>
        <dbReference type="Rhea" id="RHEA:20629"/>
        <dbReference type="Rhea" id="RHEA-COMP:9863"/>
        <dbReference type="Rhea" id="RHEA-COMP:11604"/>
        <dbReference type="ChEBI" id="CHEBI:15377"/>
        <dbReference type="ChEBI" id="CHEBI:29999"/>
        <dbReference type="ChEBI" id="CHEBI:43474"/>
        <dbReference type="ChEBI" id="CHEBI:83421"/>
        <dbReference type="EC" id="3.1.3.16"/>
    </reaction>
</comment>
<evidence type="ECO:0000256" key="6">
    <source>
        <dbReference type="ARBA" id="ARBA00023242"/>
    </source>
</evidence>
<keyword evidence="12" id="KW-1185">Reference proteome</keyword>
<dbReference type="Pfam" id="PF04722">
    <property type="entry name" value="Ssu72"/>
    <property type="match status" value="1"/>
</dbReference>
<dbReference type="VEuPathDB" id="FungiDB:SDRG_07092"/>
<dbReference type="OMA" id="TQPNVYQ"/>
<comment type="function">
    <text evidence="9">Protein phosphatase that catalyzes the dephosphorylation of the C-terminal domain of RNA polymerase II. Plays a role in RNA processing and termination.</text>
</comment>
<evidence type="ECO:0000313" key="11">
    <source>
        <dbReference type="EMBL" id="EQC35381.1"/>
    </source>
</evidence>
<dbReference type="FunFam" id="3.40.50.2300:FF:000391">
    <property type="entry name" value="RNA polymerase II subunit A C-terminal domain phosphatase SSU72"/>
    <property type="match status" value="1"/>
</dbReference>
<evidence type="ECO:0000256" key="7">
    <source>
        <dbReference type="ARBA" id="ARBA00047761"/>
    </source>
</evidence>
<evidence type="ECO:0000256" key="2">
    <source>
        <dbReference type="ARBA" id="ARBA00008978"/>
    </source>
</evidence>
<reference evidence="11 12" key="1">
    <citation type="submission" date="2012-04" db="EMBL/GenBank/DDBJ databases">
        <title>The Genome Sequence of Saprolegnia declina VS20.</title>
        <authorList>
            <consortium name="The Broad Institute Genome Sequencing Platform"/>
            <person name="Russ C."/>
            <person name="Nusbaum C."/>
            <person name="Tyler B."/>
            <person name="van West P."/>
            <person name="Dieguez-Uribeondo J."/>
            <person name="de Bruijn I."/>
            <person name="Tripathy S."/>
            <person name="Jiang R."/>
            <person name="Young S.K."/>
            <person name="Zeng Q."/>
            <person name="Gargeya S."/>
            <person name="Fitzgerald M."/>
            <person name="Haas B."/>
            <person name="Abouelleil A."/>
            <person name="Alvarado L."/>
            <person name="Arachchi H.M."/>
            <person name="Berlin A."/>
            <person name="Chapman S.B."/>
            <person name="Goldberg J."/>
            <person name="Griggs A."/>
            <person name="Gujja S."/>
            <person name="Hansen M."/>
            <person name="Howarth C."/>
            <person name="Imamovic A."/>
            <person name="Larimer J."/>
            <person name="McCowen C."/>
            <person name="Montmayeur A."/>
            <person name="Murphy C."/>
            <person name="Neiman D."/>
            <person name="Pearson M."/>
            <person name="Priest M."/>
            <person name="Roberts A."/>
            <person name="Saif S."/>
            <person name="Shea T."/>
            <person name="Sisk P."/>
            <person name="Sykes S."/>
            <person name="Wortman J."/>
            <person name="Nusbaum C."/>
            <person name="Birren B."/>
        </authorList>
    </citation>
    <scope>NUCLEOTIDE SEQUENCE [LARGE SCALE GENOMIC DNA]</scope>
    <source>
        <strain evidence="11 12">VS20</strain>
    </source>
</reference>
<gene>
    <name evidence="11" type="ORF">SDRG_07092</name>
</gene>
<evidence type="ECO:0000256" key="1">
    <source>
        <dbReference type="ARBA" id="ARBA00004123"/>
    </source>
</evidence>
<dbReference type="GeneID" id="19947819"/>
<dbReference type="GO" id="GO:0005634">
    <property type="term" value="C:nucleus"/>
    <property type="evidence" value="ECO:0007669"/>
    <property type="project" value="UniProtKB-SubCell"/>
</dbReference>
<dbReference type="STRING" id="1156394.T0QKZ0"/>
<dbReference type="PANTHER" id="PTHR20383">
    <property type="entry name" value="RNA POLYMERASE II SUBUNIT A C-TERMINAL DOMAIN PHOSPHATASE"/>
    <property type="match status" value="1"/>
</dbReference>
<evidence type="ECO:0000256" key="10">
    <source>
        <dbReference type="SAM" id="MobiDB-lite"/>
    </source>
</evidence>
<dbReference type="RefSeq" id="XP_008611131.1">
    <property type="nucleotide sequence ID" value="XM_008612909.1"/>
</dbReference>
<dbReference type="EC" id="3.1.3.16" evidence="9"/>